<dbReference type="GO" id="GO:0000139">
    <property type="term" value="C:Golgi membrane"/>
    <property type="evidence" value="ECO:0007669"/>
    <property type="project" value="UniProtKB-SubCell"/>
</dbReference>
<gene>
    <name evidence="6" type="ORF">O6P43_031988</name>
</gene>
<dbReference type="EMBL" id="JARAOO010000013">
    <property type="protein sequence ID" value="KAJ7947142.1"/>
    <property type="molecule type" value="Genomic_DNA"/>
</dbReference>
<reference evidence="6" key="1">
    <citation type="journal article" date="2023" name="Science">
        <title>Elucidation of the pathway for biosynthesis of saponin adjuvants from the soapbark tree.</title>
        <authorList>
            <person name="Reed J."/>
            <person name="Orme A."/>
            <person name="El-Demerdash A."/>
            <person name="Owen C."/>
            <person name="Martin L.B.B."/>
            <person name="Misra R.C."/>
            <person name="Kikuchi S."/>
            <person name="Rejzek M."/>
            <person name="Martin A.C."/>
            <person name="Harkess A."/>
            <person name="Leebens-Mack J."/>
            <person name="Louveau T."/>
            <person name="Stephenson M.J."/>
            <person name="Osbourn A."/>
        </authorList>
    </citation>
    <scope>NUCLEOTIDE SEQUENCE</scope>
    <source>
        <strain evidence="6">S10</strain>
    </source>
</reference>
<feature type="transmembrane region" description="Helical" evidence="5">
    <location>
        <begin position="21"/>
        <end position="41"/>
    </location>
</feature>
<evidence type="ECO:0000256" key="1">
    <source>
        <dbReference type="ARBA" id="ARBA00004194"/>
    </source>
</evidence>
<dbReference type="Pfam" id="PF21729">
    <property type="entry name" value="IRX15_IRX15L_GXM"/>
    <property type="match status" value="1"/>
</dbReference>
<dbReference type="AlphaFoldDB" id="A0AAD7P9I9"/>
<keyword evidence="7" id="KW-1185">Reference proteome</keyword>
<evidence type="ECO:0000256" key="3">
    <source>
        <dbReference type="ARBA" id="ARBA00022989"/>
    </source>
</evidence>
<proteinExistence type="predicted"/>
<dbReference type="InterPro" id="IPR006514">
    <property type="entry name" value="IRX15/GXM/AGM"/>
</dbReference>
<protein>
    <submittedName>
        <fullName evidence="6">Glucuronoxylan 4-O-methyltransferase</fullName>
    </submittedName>
</protein>
<dbReference type="Proteomes" id="UP001163823">
    <property type="component" value="Chromosome 13"/>
</dbReference>
<dbReference type="KEGG" id="qsa:O6P43_031988"/>
<sequence length="289" mass="32807">MKKNDRRFTFTLDRPRLLATLIAAATTTVLFIISFTGTFNYDNFYFCSISEKDDDAGLIAEDYTTTPIQLLSILHYATSKVVPQQSLAEVRLSFDVLQSIAPCNFLVFGLGHDSLMWDSLNPGGTTVFIEEDQKWVRTVLHNSPILRAYTVRYRTQVSQADKLLAFYKSEKGCWPANVRIKGRCKLALSQLPEEVHDKEWDMIMIDAPRGYFPEAPGRMGAIYTAAVMARGRKSSGVTHVFLHDVNRKVEKAYAAEFLCMKYKVKGVGRLWHFMIPPAFNTSHATYSFC</sequence>
<comment type="caution">
    <text evidence="6">The sequence shown here is derived from an EMBL/GenBank/DDBJ whole genome shotgun (WGS) entry which is preliminary data.</text>
</comment>
<name>A0AAD7P9I9_QUISA</name>
<keyword evidence="2 5" id="KW-0812">Transmembrane</keyword>
<evidence type="ECO:0000256" key="5">
    <source>
        <dbReference type="SAM" id="Phobius"/>
    </source>
</evidence>
<keyword evidence="3 5" id="KW-1133">Transmembrane helix</keyword>
<keyword evidence="4 5" id="KW-0472">Membrane</keyword>
<evidence type="ECO:0000313" key="7">
    <source>
        <dbReference type="Proteomes" id="UP001163823"/>
    </source>
</evidence>
<dbReference type="NCBIfam" id="TIGR01627">
    <property type="entry name" value="A_thal_3515"/>
    <property type="match status" value="1"/>
</dbReference>
<comment type="subcellular location">
    <subcellularLocation>
        <location evidence="1">Golgi apparatus membrane</location>
        <topology evidence="1">Single-pass membrane protein</topology>
    </subcellularLocation>
</comment>
<organism evidence="6 7">
    <name type="scientific">Quillaja saponaria</name>
    <name type="common">Soap bark tree</name>
    <dbReference type="NCBI Taxonomy" id="32244"/>
    <lineage>
        <taxon>Eukaryota</taxon>
        <taxon>Viridiplantae</taxon>
        <taxon>Streptophyta</taxon>
        <taxon>Embryophyta</taxon>
        <taxon>Tracheophyta</taxon>
        <taxon>Spermatophyta</taxon>
        <taxon>Magnoliopsida</taxon>
        <taxon>eudicotyledons</taxon>
        <taxon>Gunneridae</taxon>
        <taxon>Pentapetalae</taxon>
        <taxon>rosids</taxon>
        <taxon>fabids</taxon>
        <taxon>Fabales</taxon>
        <taxon>Quillajaceae</taxon>
        <taxon>Quillaja</taxon>
    </lineage>
</organism>
<dbReference type="GO" id="GO:0045492">
    <property type="term" value="P:xylan biosynthetic process"/>
    <property type="evidence" value="ECO:0007669"/>
    <property type="project" value="InterPro"/>
</dbReference>
<evidence type="ECO:0000256" key="4">
    <source>
        <dbReference type="ARBA" id="ARBA00023136"/>
    </source>
</evidence>
<evidence type="ECO:0000313" key="6">
    <source>
        <dbReference type="EMBL" id="KAJ7947142.1"/>
    </source>
</evidence>
<evidence type="ECO:0000256" key="2">
    <source>
        <dbReference type="ARBA" id="ARBA00022692"/>
    </source>
</evidence>
<dbReference type="PANTHER" id="PTHR31444">
    <property type="entry name" value="OS11G0490100 PROTEIN"/>
    <property type="match status" value="1"/>
</dbReference>
<accession>A0AAD7P9I9</accession>